<organism evidence="2 3">
    <name type="scientific">Endozoicomonas gorgoniicola</name>
    <dbReference type="NCBI Taxonomy" id="1234144"/>
    <lineage>
        <taxon>Bacteria</taxon>
        <taxon>Pseudomonadati</taxon>
        <taxon>Pseudomonadota</taxon>
        <taxon>Gammaproteobacteria</taxon>
        <taxon>Oceanospirillales</taxon>
        <taxon>Endozoicomonadaceae</taxon>
        <taxon>Endozoicomonas</taxon>
    </lineage>
</organism>
<feature type="domain" description="Putative DNA-binding" evidence="1">
    <location>
        <begin position="8"/>
        <end position="89"/>
    </location>
</feature>
<protein>
    <submittedName>
        <fullName evidence="2">DNA-binding domain-containing protein</fullName>
    </submittedName>
</protein>
<evidence type="ECO:0000259" key="1">
    <source>
        <dbReference type="Pfam" id="PF09836"/>
    </source>
</evidence>
<dbReference type="Gene3D" id="1.10.150.690">
    <property type="entry name" value="DUF2063"/>
    <property type="match status" value="1"/>
</dbReference>
<keyword evidence="2" id="KW-0238">DNA-binding</keyword>
<dbReference type="InterPro" id="IPR018640">
    <property type="entry name" value="DUF2063"/>
</dbReference>
<dbReference type="Pfam" id="PF09836">
    <property type="entry name" value="DUF2063"/>
    <property type="match status" value="1"/>
</dbReference>
<dbReference type="RefSeq" id="WP_262567829.1">
    <property type="nucleotide sequence ID" value="NZ_JAPFCC010000001.1"/>
</dbReference>
<dbReference type="EMBL" id="JAPFCC010000001">
    <property type="protein sequence ID" value="MCW7552927.1"/>
    <property type="molecule type" value="Genomic_DNA"/>
</dbReference>
<comment type="caution">
    <text evidence="2">The sequence shown here is derived from an EMBL/GenBank/DDBJ whole genome shotgun (WGS) entry which is preliminary data.</text>
</comment>
<sequence>MTGISCSQSNLLEAIFSMKAHSDFDHKGLQAYQRNLRANARRALSISYPLVSQLLGKDLFHQLSDEFVTSFPPEVGDWGEWGHQFPQWLKSRDISQSLPYIGDCALLNWLQHSMERAANPELRFESFQLLAEQGAHSGKILLNSTAVIMTFDFPVADIWQAHQSQDDQRKEYMTIAREKIQANTQQAVLIWRKHWQVKIRPVSQTERIWLEQLLAGLSLEHALNQLSLFTHKQNLPELEFEQWLPEAIEEHLATGFEL</sequence>
<accession>A0ABT3MU73</accession>
<name>A0ABT3MU73_9GAMM</name>
<keyword evidence="3" id="KW-1185">Reference proteome</keyword>
<dbReference type="InterPro" id="IPR044922">
    <property type="entry name" value="DUF2063_N_sf"/>
</dbReference>
<dbReference type="Proteomes" id="UP001209854">
    <property type="component" value="Unassembled WGS sequence"/>
</dbReference>
<proteinExistence type="predicted"/>
<reference evidence="2 3" key="1">
    <citation type="submission" date="2022-10" db="EMBL/GenBank/DDBJ databases">
        <title>High-quality genome sequences of two octocoral-associated bacteria, Endozoicomonas euniceicola EF212 and Endozoicomonas gorgoniicola PS125.</title>
        <authorList>
            <person name="Chiou Y.-J."/>
            <person name="Chen Y.-H."/>
        </authorList>
    </citation>
    <scope>NUCLEOTIDE SEQUENCE [LARGE SCALE GENOMIC DNA]</scope>
    <source>
        <strain evidence="2 3">PS125</strain>
    </source>
</reference>
<evidence type="ECO:0000313" key="3">
    <source>
        <dbReference type="Proteomes" id="UP001209854"/>
    </source>
</evidence>
<gene>
    <name evidence="2" type="ORF">NX722_09785</name>
</gene>
<evidence type="ECO:0000313" key="2">
    <source>
        <dbReference type="EMBL" id="MCW7552927.1"/>
    </source>
</evidence>
<dbReference type="GO" id="GO:0003677">
    <property type="term" value="F:DNA binding"/>
    <property type="evidence" value="ECO:0007669"/>
    <property type="project" value="UniProtKB-KW"/>
</dbReference>